<evidence type="ECO:0000313" key="2">
    <source>
        <dbReference type="EMBL" id="KAK3760765.1"/>
    </source>
</evidence>
<keyword evidence="3" id="KW-1185">Reference proteome</keyword>
<accession>A0AAE0Z1B3</accession>
<proteinExistence type="predicted"/>
<feature type="region of interest" description="Disordered" evidence="1">
    <location>
        <begin position="27"/>
        <end position="70"/>
    </location>
</feature>
<name>A0AAE0Z1B3_9GAST</name>
<gene>
    <name evidence="2" type="ORF">RRG08_056176</name>
</gene>
<reference evidence="2" key="1">
    <citation type="journal article" date="2023" name="G3 (Bethesda)">
        <title>A reference genome for the long-term kleptoplast-retaining sea slug Elysia crispata morphotype clarki.</title>
        <authorList>
            <person name="Eastman K.E."/>
            <person name="Pendleton A.L."/>
            <person name="Shaikh M.A."/>
            <person name="Suttiyut T."/>
            <person name="Ogas R."/>
            <person name="Tomko P."/>
            <person name="Gavelis G."/>
            <person name="Widhalm J.R."/>
            <person name="Wisecaver J.H."/>
        </authorList>
    </citation>
    <scope>NUCLEOTIDE SEQUENCE</scope>
    <source>
        <strain evidence="2">ECLA1</strain>
    </source>
</reference>
<comment type="caution">
    <text evidence="2">The sequence shown here is derived from an EMBL/GenBank/DDBJ whole genome shotgun (WGS) entry which is preliminary data.</text>
</comment>
<dbReference type="EMBL" id="JAWDGP010004953">
    <property type="protein sequence ID" value="KAK3760765.1"/>
    <property type="molecule type" value="Genomic_DNA"/>
</dbReference>
<sequence length="70" mass="7397">MSVTAPHIVSPHAQLLVTSDLGVSCTLSPPSGSDERLGQELRPWRSMEAASRSGPGRPHDPAVPEPSVTR</sequence>
<organism evidence="2 3">
    <name type="scientific">Elysia crispata</name>
    <name type="common">lettuce slug</name>
    <dbReference type="NCBI Taxonomy" id="231223"/>
    <lineage>
        <taxon>Eukaryota</taxon>
        <taxon>Metazoa</taxon>
        <taxon>Spiralia</taxon>
        <taxon>Lophotrochozoa</taxon>
        <taxon>Mollusca</taxon>
        <taxon>Gastropoda</taxon>
        <taxon>Heterobranchia</taxon>
        <taxon>Euthyneura</taxon>
        <taxon>Panpulmonata</taxon>
        <taxon>Sacoglossa</taxon>
        <taxon>Placobranchoidea</taxon>
        <taxon>Plakobranchidae</taxon>
        <taxon>Elysia</taxon>
    </lineage>
</organism>
<dbReference type="Proteomes" id="UP001283361">
    <property type="component" value="Unassembled WGS sequence"/>
</dbReference>
<feature type="compositionally biased region" description="Basic and acidic residues" evidence="1">
    <location>
        <begin position="33"/>
        <end position="45"/>
    </location>
</feature>
<evidence type="ECO:0000256" key="1">
    <source>
        <dbReference type="SAM" id="MobiDB-lite"/>
    </source>
</evidence>
<evidence type="ECO:0000313" key="3">
    <source>
        <dbReference type="Proteomes" id="UP001283361"/>
    </source>
</evidence>
<protein>
    <submittedName>
        <fullName evidence="2">Uncharacterized protein</fullName>
    </submittedName>
</protein>
<dbReference type="AlphaFoldDB" id="A0AAE0Z1B3"/>